<gene>
    <name evidence="3" type="ORF">Cvel_16527</name>
</gene>
<feature type="chain" id="PRO_5005188503" evidence="2">
    <location>
        <begin position="21"/>
        <end position="249"/>
    </location>
</feature>
<evidence type="ECO:0000313" key="3">
    <source>
        <dbReference type="EMBL" id="CEM11383.1"/>
    </source>
</evidence>
<reference evidence="3" key="1">
    <citation type="submission" date="2014-11" db="EMBL/GenBank/DDBJ databases">
        <authorList>
            <person name="Otto D Thomas"/>
            <person name="Naeem Raeece"/>
        </authorList>
    </citation>
    <scope>NUCLEOTIDE SEQUENCE</scope>
</reference>
<dbReference type="VEuPathDB" id="CryptoDB:Cvel_16527"/>
<dbReference type="AlphaFoldDB" id="A0A0G4FEI7"/>
<protein>
    <submittedName>
        <fullName evidence="3">Uncharacterized protein</fullName>
    </submittedName>
</protein>
<accession>A0A0G4FEI7</accession>
<proteinExistence type="predicted"/>
<feature type="compositionally biased region" description="Polar residues" evidence="1">
    <location>
        <begin position="222"/>
        <end position="234"/>
    </location>
</feature>
<feature type="signal peptide" evidence="2">
    <location>
        <begin position="1"/>
        <end position="20"/>
    </location>
</feature>
<dbReference type="EMBL" id="CDMZ01000304">
    <property type="protein sequence ID" value="CEM11383.1"/>
    <property type="molecule type" value="Genomic_DNA"/>
</dbReference>
<feature type="region of interest" description="Disordered" evidence="1">
    <location>
        <begin position="211"/>
        <end position="249"/>
    </location>
</feature>
<feature type="compositionally biased region" description="Low complexity" evidence="1">
    <location>
        <begin position="36"/>
        <end position="51"/>
    </location>
</feature>
<keyword evidence="2" id="KW-0732">Signal</keyword>
<organism evidence="3">
    <name type="scientific">Chromera velia CCMP2878</name>
    <dbReference type="NCBI Taxonomy" id="1169474"/>
    <lineage>
        <taxon>Eukaryota</taxon>
        <taxon>Sar</taxon>
        <taxon>Alveolata</taxon>
        <taxon>Colpodellida</taxon>
        <taxon>Chromeraceae</taxon>
        <taxon>Chromera</taxon>
    </lineage>
</organism>
<feature type="region of interest" description="Disordered" evidence="1">
    <location>
        <begin position="35"/>
        <end position="56"/>
    </location>
</feature>
<evidence type="ECO:0000256" key="1">
    <source>
        <dbReference type="SAM" id="MobiDB-lite"/>
    </source>
</evidence>
<sequence>MSSWCVTLCFCMLLCLLVEGFSRFEFAFFRLPPPESSLRSSRLARTPSPVSRTRRRDGRTGLKVLFPRGNESAQFGGGDSKMQIDPRKRKMLGLVEALMDTEDISERRNILFRYKDFLLEPFEKDSSEMPSGTIFQPGMNLLTKLGVYQTVMKGRIEKAIQKESKLVLYQMLTQVREWVEDMVRAEGGDPSEVPVLTGFVDPIDQRRIGALSGPAPLVPTGVSISSEKQKSMSATGGLAASGPKKGKFE</sequence>
<name>A0A0G4FEI7_9ALVE</name>
<evidence type="ECO:0000256" key="2">
    <source>
        <dbReference type="SAM" id="SignalP"/>
    </source>
</evidence>